<evidence type="ECO:0000313" key="1">
    <source>
        <dbReference type="EMBL" id="RAO79235.1"/>
    </source>
</evidence>
<accession>A0A328PHB9</accession>
<proteinExistence type="predicted"/>
<sequence>MELLPHTRLKLEEAKHFYKCMKKASEDHKGNLFFFNFSAFVSAWKSIVNDKSYFLANEIYGELKKYYRKEEVKKFRDEIVKKVFNNLEKDEKEVKDVLADLRNLVVHRRFPDDLKIKVEMEDSLALKEKCTYRITFSTMFGTYEVSGNFNEEEISKQKRHLKRENDEDKVWMIFCTKDGRRNILDISKKGLNIAEKVVEECEKRLSKKLKKHSQSWTDYKAKWSICNKTFSGPIDKKNISFKSVFDDRFVNVLYAKHKDTIVTLLDSHIPYVQCLLGETQLMEVKIEELSPKFMIVGGAFREEEIKFDWLETIIPNIQCEMEPIKVPFNGHTISISFSEKKISIKLITSKPMNLQESTKIIRNIQEVLSILFDTPIYT</sequence>
<reference evidence="1 2" key="1">
    <citation type="submission" date="2018-06" db="EMBL/GenBank/DDBJ databases">
        <title>Draft genome sequence of hyperthermophilic methanogen Methanothermobacter tenebrarum sp. MCM-B 1447.</title>
        <authorList>
            <person name="Pore S.D."/>
            <person name="Dagar S."/>
            <person name="Dhakephalkar P.K."/>
        </authorList>
    </citation>
    <scope>NUCLEOTIDE SEQUENCE [LARGE SCALE GENOMIC DNA]</scope>
    <source>
        <strain evidence="1 2">MCM B 1447</strain>
    </source>
</reference>
<organism evidence="1 2">
    <name type="scientific">Methanothermobacter tenebrarum</name>
    <dbReference type="NCBI Taxonomy" id="680118"/>
    <lineage>
        <taxon>Archaea</taxon>
        <taxon>Methanobacteriati</taxon>
        <taxon>Methanobacteriota</taxon>
        <taxon>Methanomada group</taxon>
        <taxon>Methanobacteria</taxon>
        <taxon>Methanobacteriales</taxon>
        <taxon>Methanobacteriaceae</taxon>
        <taxon>Methanothermobacter</taxon>
    </lineage>
</organism>
<gene>
    <name evidence="1" type="ORF">DPC56_04775</name>
</gene>
<dbReference type="RefSeq" id="WP_112093923.1">
    <property type="nucleotide sequence ID" value="NZ_QLOE01000004.1"/>
</dbReference>
<evidence type="ECO:0000313" key="2">
    <source>
        <dbReference type="Proteomes" id="UP000249782"/>
    </source>
</evidence>
<dbReference type="AlphaFoldDB" id="A0A328PHB9"/>
<protein>
    <submittedName>
        <fullName evidence="1">Uncharacterized protein</fullName>
    </submittedName>
</protein>
<dbReference type="Proteomes" id="UP000249782">
    <property type="component" value="Unassembled WGS sequence"/>
</dbReference>
<dbReference type="EMBL" id="QLOE01000004">
    <property type="protein sequence ID" value="RAO79235.1"/>
    <property type="molecule type" value="Genomic_DNA"/>
</dbReference>
<keyword evidence="2" id="KW-1185">Reference proteome</keyword>
<comment type="caution">
    <text evidence="1">The sequence shown here is derived from an EMBL/GenBank/DDBJ whole genome shotgun (WGS) entry which is preliminary data.</text>
</comment>
<name>A0A328PHB9_9EURY</name>